<protein>
    <submittedName>
        <fullName evidence="1">Uncharacterized protein</fullName>
    </submittedName>
</protein>
<accession>A0A934KGN3</accession>
<gene>
    <name evidence="1" type="ORF">JF888_08120</name>
</gene>
<dbReference type="Proteomes" id="UP000620075">
    <property type="component" value="Unassembled WGS sequence"/>
</dbReference>
<evidence type="ECO:0000313" key="1">
    <source>
        <dbReference type="EMBL" id="MBJ7603136.1"/>
    </source>
</evidence>
<name>A0A934KGN3_9BACT</name>
<comment type="caution">
    <text evidence="1">The sequence shown here is derived from an EMBL/GenBank/DDBJ whole genome shotgun (WGS) entry which is preliminary data.</text>
</comment>
<dbReference type="AlphaFoldDB" id="A0A934KGN3"/>
<evidence type="ECO:0000313" key="2">
    <source>
        <dbReference type="Proteomes" id="UP000620075"/>
    </source>
</evidence>
<proteinExistence type="predicted"/>
<sequence>MSAERWRVTWADAEAEAQWQAGEAEYSTQAAEAWQQLESNPLAHGLTLPSPAAQVIVMGRPMSKRLLWLTPDVVVGFAVDLAEREVWILTVRKYPSGTVL</sequence>
<dbReference type="EMBL" id="JAEKNQ010000033">
    <property type="protein sequence ID" value="MBJ7603136.1"/>
    <property type="molecule type" value="Genomic_DNA"/>
</dbReference>
<dbReference type="RefSeq" id="WP_338178643.1">
    <property type="nucleotide sequence ID" value="NZ_JAEKNQ010000033.1"/>
</dbReference>
<reference evidence="1 2" key="1">
    <citation type="submission" date="2020-10" db="EMBL/GenBank/DDBJ databases">
        <title>Ca. Dormibacterota MAGs.</title>
        <authorList>
            <person name="Montgomery K."/>
        </authorList>
    </citation>
    <scope>NUCLEOTIDE SEQUENCE [LARGE SCALE GENOMIC DNA]</scope>
    <source>
        <strain evidence="1">SC8811_S16_3</strain>
    </source>
</reference>
<organism evidence="1 2">
    <name type="scientific">Candidatus Dormiibacter inghamiae</name>
    <dbReference type="NCBI Taxonomy" id="3127013"/>
    <lineage>
        <taxon>Bacteria</taxon>
        <taxon>Bacillati</taxon>
        <taxon>Candidatus Dormiibacterota</taxon>
        <taxon>Candidatus Dormibacteria</taxon>
        <taxon>Candidatus Dormibacterales</taxon>
        <taxon>Candidatus Dormibacteraceae</taxon>
        <taxon>Candidatus Dormiibacter</taxon>
    </lineage>
</organism>